<protein>
    <submittedName>
        <fullName evidence="8">Cytochrome P450 family protein</fullName>
    </submittedName>
</protein>
<accession>A0AAV8E2X4</accession>
<dbReference type="Proteomes" id="UP001140206">
    <property type="component" value="Chromosome 3"/>
</dbReference>
<dbReference type="InterPro" id="IPR001128">
    <property type="entry name" value="Cyt_P450"/>
</dbReference>
<keyword evidence="6" id="KW-0503">Monooxygenase</keyword>
<reference evidence="8" key="1">
    <citation type="submission" date="2022-08" db="EMBL/GenBank/DDBJ databases">
        <authorList>
            <person name="Marques A."/>
        </authorList>
    </citation>
    <scope>NUCLEOTIDE SEQUENCE</scope>
    <source>
        <strain evidence="8">RhyPub2mFocal</strain>
        <tissue evidence="8">Leaves</tissue>
    </source>
</reference>
<sequence length="500" mass="57404">MDCYQWFGPIFLSLSAFIYALLCFKSNKRKTSPPFEPNSNHGFPIIGHIPQFIINRHRFLDWTTELLAASPTNTITIHRPIQGVITANPANIEYILKINCQNYPKGSFITSTLWDFLGGGIFNSDDEQWKAQRKAASFEFNTKSLRAFVVDHVKHEISARLIPLFKNYASTGERLDLQDVFERFSMDSVCRLVFGEDTACLEGDSDVLYYSSSFADAFKEAEDLSAGRFHYALPCLWKLKKLFDIGSEHRLRCSIERVHAYAMDIVRLKKKKIEDSLLHEFDLLSRFIASGQYSDAYLRDVIVNFILAGRETTSSAMTWFFWLLSQRPDVKQKILDEISLVKGDLGFQELREMNYLHAAITEAMRLYPPVPVNSMMCREDDTLPDGTFVGKQWLMSYNAYAMARMETIWGKDCTEYKPERWLADGVYRSQSPFKFSVFHAGPRICLGKEMAYIQIKSVVACILGSFELEVVEKNRRPEMGLSLTLRMKHGLAVRVGSRQD</sequence>
<comment type="caution">
    <text evidence="8">The sequence shown here is derived from an EMBL/GenBank/DDBJ whole genome shotgun (WGS) entry which is preliminary data.</text>
</comment>
<evidence type="ECO:0000256" key="7">
    <source>
        <dbReference type="SAM" id="Phobius"/>
    </source>
</evidence>
<keyword evidence="7" id="KW-1133">Transmembrane helix</keyword>
<evidence type="ECO:0000256" key="2">
    <source>
        <dbReference type="ARBA" id="ARBA00022723"/>
    </source>
</evidence>
<dbReference type="GO" id="GO:0004497">
    <property type="term" value="F:monooxygenase activity"/>
    <property type="evidence" value="ECO:0007669"/>
    <property type="project" value="UniProtKB-KW"/>
</dbReference>
<dbReference type="GO" id="GO:0016705">
    <property type="term" value="F:oxidoreductase activity, acting on paired donors, with incorporation or reduction of molecular oxygen"/>
    <property type="evidence" value="ECO:0007669"/>
    <property type="project" value="InterPro"/>
</dbReference>
<evidence type="ECO:0000256" key="1">
    <source>
        <dbReference type="ARBA" id="ARBA00010617"/>
    </source>
</evidence>
<dbReference type="PRINTS" id="PR00385">
    <property type="entry name" value="P450"/>
</dbReference>
<comment type="cofactor">
    <cofactor evidence="5">
        <name>heme</name>
        <dbReference type="ChEBI" id="CHEBI:30413"/>
    </cofactor>
</comment>
<evidence type="ECO:0000256" key="4">
    <source>
        <dbReference type="ARBA" id="ARBA00023004"/>
    </source>
</evidence>
<feature type="binding site" description="axial binding residue" evidence="5">
    <location>
        <position position="445"/>
    </location>
    <ligand>
        <name>heme</name>
        <dbReference type="ChEBI" id="CHEBI:30413"/>
    </ligand>
    <ligandPart>
        <name>Fe</name>
        <dbReference type="ChEBI" id="CHEBI:18248"/>
    </ligandPart>
</feature>
<evidence type="ECO:0000256" key="5">
    <source>
        <dbReference type="PIRSR" id="PIRSR602401-1"/>
    </source>
</evidence>
<evidence type="ECO:0000313" key="9">
    <source>
        <dbReference type="Proteomes" id="UP001140206"/>
    </source>
</evidence>
<proteinExistence type="inferred from homology"/>
<dbReference type="AlphaFoldDB" id="A0AAV8E2X4"/>
<dbReference type="PROSITE" id="PS00086">
    <property type="entry name" value="CYTOCHROME_P450"/>
    <property type="match status" value="1"/>
</dbReference>
<evidence type="ECO:0000256" key="3">
    <source>
        <dbReference type="ARBA" id="ARBA00023002"/>
    </source>
</evidence>
<dbReference type="SUPFAM" id="SSF48264">
    <property type="entry name" value="Cytochrome P450"/>
    <property type="match status" value="1"/>
</dbReference>
<dbReference type="PRINTS" id="PR00463">
    <property type="entry name" value="EP450I"/>
</dbReference>
<evidence type="ECO:0000313" key="8">
    <source>
        <dbReference type="EMBL" id="KAJ4774634.1"/>
    </source>
</evidence>
<dbReference type="Pfam" id="PF00067">
    <property type="entry name" value="p450"/>
    <property type="match status" value="1"/>
</dbReference>
<feature type="transmembrane region" description="Helical" evidence="7">
    <location>
        <begin position="6"/>
        <end position="24"/>
    </location>
</feature>
<dbReference type="GO" id="GO:0005506">
    <property type="term" value="F:iron ion binding"/>
    <property type="evidence" value="ECO:0007669"/>
    <property type="project" value="InterPro"/>
</dbReference>
<gene>
    <name evidence="8" type="ORF">LUZ62_058891</name>
</gene>
<dbReference type="InterPro" id="IPR036396">
    <property type="entry name" value="Cyt_P450_sf"/>
</dbReference>
<keyword evidence="2 5" id="KW-0479">Metal-binding</keyword>
<comment type="similarity">
    <text evidence="1 6">Belongs to the cytochrome P450 family.</text>
</comment>
<dbReference type="Gene3D" id="1.10.630.10">
    <property type="entry name" value="Cytochrome P450"/>
    <property type="match status" value="1"/>
</dbReference>
<keyword evidence="4 5" id="KW-0408">Iron</keyword>
<keyword evidence="3 6" id="KW-0560">Oxidoreductase</keyword>
<organism evidence="8 9">
    <name type="scientific">Rhynchospora pubera</name>
    <dbReference type="NCBI Taxonomy" id="906938"/>
    <lineage>
        <taxon>Eukaryota</taxon>
        <taxon>Viridiplantae</taxon>
        <taxon>Streptophyta</taxon>
        <taxon>Embryophyta</taxon>
        <taxon>Tracheophyta</taxon>
        <taxon>Spermatophyta</taxon>
        <taxon>Magnoliopsida</taxon>
        <taxon>Liliopsida</taxon>
        <taxon>Poales</taxon>
        <taxon>Cyperaceae</taxon>
        <taxon>Cyperoideae</taxon>
        <taxon>Rhynchosporeae</taxon>
        <taxon>Rhynchospora</taxon>
    </lineage>
</organism>
<dbReference type="GO" id="GO:0020037">
    <property type="term" value="F:heme binding"/>
    <property type="evidence" value="ECO:0007669"/>
    <property type="project" value="InterPro"/>
</dbReference>
<dbReference type="InterPro" id="IPR017972">
    <property type="entry name" value="Cyt_P450_CS"/>
</dbReference>
<keyword evidence="7" id="KW-0472">Membrane</keyword>
<dbReference type="EMBL" id="JAMFTS010000003">
    <property type="protein sequence ID" value="KAJ4774634.1"/>
    <property type="molecule type" value="Genomic_DNA"/>
</dbReference>
<dbReference type="GO" id="GO:0006629">
    <property type="term" value="P:lipid metabolic process"/>
    <property type="evidence" value="ECO:0007669"/>
    <property type="project" value="UniProtKB-ARBA"/>
</dbReference>
<keyword evidence="5 6" id="KW-0349">Heme</keyword>
<keyword evidence="7" id="KW-0812">Transmembrane</keyword>
<dbReference type="PANTHER" id="PTHR24296">
    <property type="entry name" value="CYTOCHROME P450"/>
    <property type="match status" value="1"/>
</dbReference>
<name>A0AAV8E2X4_9POAL</name>
<evidence type="ECO:0000256" key="6">
    <source>
        <dbReference type="RuleBase" id="RU000461"/>
    </source>
</evidence>
<dbReference type="InterPro" id="IPR002401">
    <property type="entry name" value="Cyt_P450_E_grp-I"/>
</dbReference>
<dbReference type="CDD" id="cd11064">
    <property type="entry name" value="CYP86A"/>
    <property type="match status" value="1"/>
</dbReference>
<keyword evidence="9" id="KW-1185">Reference proteome</keyword>